<dbReference type="InterPro" id="IPR014756">
    <property type="entry name" value="Ig_E-set"/>
</dbReference>
<protein>
    <submittedName>
        <fullName evidence="3">Glycoside hydrolase family 13 domain protein</fullName>
    </submittedName>
</protein>
<dbReference type="eggNOG" id="ENOG502ZVNX">
    <property type="taxonomic scope" value="Bacteria"/>
</dbReference>
<keyword evidence="4" id="KW-1185">Reference proteome</keyword>
<reference evidence="3 4" key="1">
    <citation type="journal article" date="2014" name="Genome Announc.">
        <title>Genome Sequence and Methylome of Soil Bacterium Gemmatirosa kalamazoonensis KBS708T, a Member of the Rarely Cultivated Gemmatimonadetes Phylum.</title>
        <authorList>
            <person name="Debruyn J.M."/>
            <person name="Radosevich M."/>
            <person name="Wommack K.E."/>
            <person name="Polson S.W."/>
            <person name="Hauser L.J."/>
            <person name="Fawaz M.N."/>
            <person name="Korlach J."/>
            <person name="Tsai Y.C."/>
        </authorList>
    </citation>
    <scope>NUCLEOTIDE SEQUENCE [LARGE SCALE GENOMIC DNA]</scope>
    <source>
        <strain evidence="3 4">KBS708</strain>
    </source>
</reference>
<dbReference type="Pfam" id="PF02922">
    <property type="entry name" value="CBM_48"/>
    <property type="match status" value="1"/>
</dbReference>
<keyword evidence="1" id="KW-0732">Signal</keyword>
<keyword evidence="3" id="KW-0378">Hydrolase</keyword>
<dbReference type="InterPro" id="IPR004193">
    <property type="entry name" value="Glyco_hydro_13_N"/>
</dbReference>
<dbReference type="EMBL" id="CP007128">
    <property type="protein sequence ID" value="AHG91959.1"/>
    <property type="molecule type" value="Genomic_DNA"/>
</dbReference>
<name>W0RLJ4_9BACT</name>
<dbReference type="STRING" id="861299.J421_4422"/>
<dbReference type="InterPro" id="IPR013783">
    <property type="entry name" value="Ig-like_fold"/>
</dbReference>
<dbReference type="InParanoid" id="W0RLJ4"/>
<evidence type="ECO:0000313" key="4">
    <source>
        <dbReference type="Proteomes" id="UP000019151"/>
    </source>
</evidence>
<dbReference type="RefSeq" id="WP_025413392.1">
    <property type="nucleotide sequence ID" value="NZ_CP007128.1"/>
</dbReference>
<feature type="signal peptide" evidence="1">
    <location>
        <begin position="1"/>
        <end position="35"/>
    </location>
</feature>
<dbReference type="SUPFAM" id="SSF81296">
    <property type="entry name" value="E set domains"/>
    <property type="match status" value="1"/>
</dbReference>
<dbReference type="HOGENOM" id="CLU_572071_0_0_0"/>
<dbReference type="AlphaFoldDB" id="W0RLJ4"/>
<accession>W0RLJ4</accession>
<dbReference type="GO" id="GO:0005975">
    <property type="term" value="P:carbohydrate metabolic process"/>
    <property type="evidence" value="ECO:0007669"/>
    <property type="project" value="InterPro"/>
</dbReference>
<proteinExistence type="predicted"/>
<evidence type="ECO:0000256" key="1">
    <source>
        <dbReference type="SAM" id="SignalP"/>
    </source>
</evidence>
<sequence length="477" mass="48762">MRHTAGRRLRRVAVALASALASVLASALASVSARAQLTPTLDASVGPARAGGADSVPLSALSPALRVDLSRLAIGASGDVPLTGALRGVAGRAALLAAAPVGGGWRLATGAAVERSARWGALASWRGGLTSQLAYVHGAGGAWLGVEGSRVDAVGGAQPFRGVAVPNGSTVPMTDTSARAYTRVLDPAAYRATALSLGAWRSLGSWVGALTVRAGMQRVPGRPPSLRELRDSVFFCCDTLRIADSIAVLSRWAPRTQMIGDSGTASARRRLSELEARLAWTRGRVAVLGAAGVQLAGWAGTHLSQGPNTASLAWATVDGTVALGRTAAVTFGAGTRPPAVDLAALLSGAPSPAVGRARYASLGVRLSSGLFQRPALPPSVRPAAAAFALAPATERGQYTLRVRVPAARVVELSGDFTKWRPVSMQRGGADVWEVVLPIAPGTHRVSIRVDGDAWTAPPGLARVADDFDGSAGVLVVP</sequence>
<dbReference type="GO" id="GO:0004553">
    <property type="term" value="F:hydrolase activity, hydrolyzing O-glycosyl compounds"/>
    <property type="evidence" value="ECO:0007669"/>
    <property type="project" value="InterPro"/>
</dbReference>
<dbReference type="PATRIC" id="fig|861299.3.peg.4475"/>
<evidence type="ECO:0000259" key="2">
    <source>
        <dbReference type="Pfam" id="PF02922"/>
    </source>
</evidence>
<dbReference type="KEGG" id="gba:J421_4422"/>
<dbReference type="Proteomes" id="UP000019151">
    <property type="component" value="Chromosome"/>
</dbReference>
<evidence type="ECO:0000313" key="3">
    <source>
        <dbReference type="EMBL" id="AHG91959.1"/>
    </source>
</evidence>
<gene>
    <name evidence="3" type="ORF">J421_4422</name>
</gene>
<organism evidence="3 4">
    <name type="scientific">Gemmatirosa kalamazoonensis</name>
    <dbReference type="NCBI Taxonomy" id="861299"/>
    <lineage>
        <taxon>Bacteria</taxon>
        <taxon>Pseudomonadati</taxon>
        <taxon>Gemmatimonadota</taxon>
        <taxon>Gemmatimonadia</taxon>
        <taxon>Gemmatimonadales</taxon>
        <taxon>Gemmatimonadaceae</taxon>
        <taxon>Gemmatirosa</taxon>
    </lineage>
</organism>
<dbReference type="OrthoDB" id="5418559at2"/>
<feature type="domain" description="Glycoside hydrolase family 13 N-terminal" evidence="2">
    <location>
        <begin position="396"/>
        <end position="452"/>
    </location>
</feature>
<dbReference type="CDD" id="cd02859">
    <property type="entry name" value="E_set_AMPKbeta_like_N"/>
    <property type="match status" value="1"/>
</dbReference>
<feature type="chain" id="PRO_5004794562" evidence="1">
    <location>
        <begin position="36"/>
        <end position="477"/>
    </location>
</feature>
<dbReference type="Gene3D" id="2.60.40.10">
    <property type="entry name" value="Immunoglobulins"/>
    <property type="match status" value="1"/>
</dbReference>